<name>A0A132BBW4_MOLSC</name>
<comment type="subcellular location">
    <subcellularLocation>
        <location evidence="1">Membrane</location>
        <topology evidence="1">Multi-pass membrane protein</topology>
    </subcellularLocation>
</comment>
<evidence type="ECO:0000259" key="8">
    <source>
        <dbReference type="PROSITE" id="PS50850"/>
    </source>
</evidence>
<evidence type="ECO:0000256" key="5">
    <source>
        <dbReference type="ARBA" id="ARBA00022989"/>
    </source>
</evidence>
<feature type="transmembrane region" description="Helical" evidence="7">
    <location>
        <begin position="172"/>
        <end position="192"/>
    </location>
</feature>
<evidence type="ECO:0000256" key="7">
    <source>
        <dbReference type="SAM" id="Phobius"/>
    </source>
</evidence>
<proteinExistence type="inferred from homology"/>
<keyword evidence="3" id="KW-0813">Transport</keyword>
<protein>
    <submittedName>
        <fullName evidence="9">MFS general substrate transporter</fullName>
    </submittedName>
</protein>
<feature type="transmembrane region" description="Helical" evidence="7">
    <location>
        <begin position="108"/>
        <end position="129"/>
    </location>
</feature>
<feature type="transmembrane region" description="Helical" evidence="7">
    <location>
        <begin position="42"/>
        <end position="67"/>
    </location>
</feature>
<dbReference type="InterPro" id="IPR020846">
    <property type="entry name" value="MFS_dom"/>
</dbReference>
<dbReference type="Proteomes" id="UP000070700">
    <property type="component" value="Unassembled WGS sequence"/>
</dbReference>
<dbReference type="KEGG" id="psco:LY89DRAFT_689793"/>
<feature type="transmembrane region" description="Helical" evidence="7">
    <location>
        <begin position="79"/>
        <end position="102"/>
    </location>
</feature>
<dbReference type="PROSITE" id="PS50850">
    <property type="entry name" value="MFS"/>
    <property type="match status" value="1"/>
</dbReference>
<dbReference type="InterPro" id="IPR050327">
    <property type="entry name" value="Proton-linked_MCT"/>
</dbReference>
<dbReference type="Gene3D" id="1.20.1250.20">
    <property type="entry name" value="MFS general substrate transporter like domains"/>
    <property type="match status" value="1"/>
</dbReference>
<dbReference type="RefSeq" id="XP_018064241.1">
    <property type="nucleotide sequence ID" value="XM_018215974.1"/>
</dbReference>
<evidence type="ECO:0000256" key="2">
    <source>
        <dbReference type="ARBA" id="ARBA00006727"/>
    </source>
</evidence>
<dbReference type="GeneID" id="28825700"/>
<dbReference type="Pfam" id="PF07690">
    <property type="entry name" value="MFS_1"/>
    <property type="match status" value="1"/>
</dbReference>
<gene>
    <name evidence="9" type="ORF">LY89DRAFT_689793</name>
</gene>
<sequence length="233" mass="25544">MRTAAFLILGVQIFAVFTVRPRTKPVARKISFSHYLTPFTEYPFALLLLGLFFLTFGIYLPVVYLASSGYQVAHMSQEMAQYLVPIFNAVSLFGRLVPGYIADRIGRWNTFIIACALCGVSELAVWLVAKTSAKMIGFAVFFGFMSGAFTSLSGALPISVSPAGEIGYRLGLTYLAFSIPGITMGVIGGPIIESSSFGWSGVELFAALTCFVGSAITLYSRWLYTNKKFFERF</sequence>
<dbReference type="EMBL" id="KQ947430">
    <property type="protein sequence ID" value="KUJ09886.1"/>
    <property type="molecule type" value="Genomic_DNA"/>
</dbReference>
<reference evidence="9 10" key="1">
    <citation type="submission" date="2015-10" db="EMBL/GenBank/DDBJ databases">
        <title>Full genome of DAOMC 229536 Phialocephala scopiformis, a fungal endophyte of spruce producing the potent anti-insectan compound rugulosin.</title>
        <authorList>
            <consortium name="DOE Joint Genome Institute"/>
            <person name="Walker A.K."/>
            <person name="Frasz S.L."/>
            <person name="Seifert K.A."/>
            <person name="Miller J.D."/>
            <person name="Mondo S.J."/>
            <person name="Labutti K."/>
            <person name="Lipzen A."/>
            <person name="Dockter R."/>
            <person name="Kennedy M."/>
            <person name="Grigoriev I.V."/>
            <person name="Spatafora J.W."/>
        </authorList>
    </citation>
    <scope>NUCLEOTIDE SEQUENCE [LARGE SCALE GENOMIC DNA]</scope>
    <source>
        <strain evidence="9 10">CBS 120377</strain>
    </source>
</reference>
<keyword evidence="6 7" id="KW-0472">Membrane</keyword>
<dbReference type="GO" id="GO:0016020">
    <property type="term" value="C:membrane"/>
    <property type="evidence" value="ECO:0007669"/>
    <property type="project" value="UniProtKB-SubCell"/>
</dbReference>
<dbReference type="AlphaFoldDB" id="A0A132BBW4"/>
<dbReference type="InParanoid" id="A0A132BBW4"/>
<evidence type="ECO:0000313" key="10">
    <source>
        <dbReference type="Proteomes" id="UP000070700"/>
    </source>
</evidence>
<evidence type="ECO:0000313" key="9">
    <source>
        <dbReference type="EMBL" id="KUJ09886.1"/>
    </source>
</evidence>
<dbReference type="SUPFAM" id="SSF103473">
    <property type="entry name" value="MFS general substrate transporter"/>
    <property type="match status" value="1"/>
</dbReference>
<evidence type="ECO:0000256" key="4">
    <source>
        <dbReference type="ARBA" id="ARBA00022692"/>
    </source>
</evidence>
<dbReference type="PANTHER" id="PTHR11360:SF224">
    <property type="entry name" value="MAJOR FACILITATOR SUPERFAMILY (MFS) PROFILE DOMAIN-CONTAINING PROTEIN-RELATED"/>
    <property type="match status" value="1"/>
</dbReference>
<evidence type="ECO:0000256" key="1">
    <source>
        <dbReference type="ARBA" id="ARBA00004141"/>
    </source>
</evidence>
<keyword evidence="4 7" id="KW-0812">Transmembrane</keyword>
<dbReference type="OrthoDB" id="5667at2759"/>
<comment type="similarity">
    <text evidence="2">Belongs to the major facilitator superfamily. Monocarboxylate porter (TC 2.A.1.13) family.</text>
</comment>
<accession>A0A132BBW4</accession>
<evidence type="ECO:0000256" key="3">
    <source>
        <dbReference type="ARBA" id="ARBA00022448"/>
    </source>
</evidence>
<feature type="domain" description="Major facilitator superfamily (MFS) profile" evidence="8">
    <location>
        <begin position="43"/>
        <end position="233"/>
    </location>
</feature>
<evidence type="ECO:0000256" key="6">
    <source>
        <dbReference type="ARBA" id="ARBA00023136"/>
    </source>
</evidence>
<dbReference type="InterPro" id="IPR036259">
    <property type="entry name" value="MFS_trans_sf"/>
</dbReference>
<dbReference type="GO" id="GO:0022857">
    <property type="term" value="F:transmembrane transporter activity"/>
    <property type="evidence" value="ECO:0007669"/>
    <property type="project" value="InterPro"/>
</dbReference>
<feature type="transmembrane region" description="Helical" evidence="7">
    <location>
        <begin position="204"/>
        <end position="224"/>
    </location>
</feature>
<dbReference type="InterPro" id="IPR011701">
    <property type="entry name" value="MFS"/>
</dbReference>
<feature type="transmembrane region" description="Helical" evidence="7">
    <location>
        <begin position="136"/>
        <end position="160"/>
    </location>
</feature>
<dbReference type="PANTHER" id="PTHR11360">
    <property type="entry name" value="MONOCARBOXYLATE TRANSPORTER"/>
    <property type="match status" value="1"/>
</dbReference>
<keyword evidence="5 7" id="KW-1133">Transmembrane helix</keyword>
<organism evidence="9 10">
    <name type="scientific">Mollisia scopiformis</name>
    <name type="common">Conifer needle endophyte fungus</name>
    <name type="synonym">Phialocephala scopiformis</name>
    <dbReference type="NCBI Taxonomy" id="149040"/>
    <lineage>
        <taxon>Eukaryota</taxon>
        <taxon>Fungi</taxon>
        <taxon>Dikarya</taxon>
        <taxon>Ascomycota</taxon>
        <taxon>Pezizomycotina</taxon>
        <taxon>Leotiomycetes</taxon>
        <taxon>Helotiales</taxon>
        <taxon>Mollisiaceae</taxon>
        <taxon>Mollisia</taxon>
    </lineage>
</organism>
<keyword evidence="10" id="KW-1185">Reference proteome</keyword>